<dbReference type="OrthoDB" id="9801945at2"/>
<dbReference type="Proteomes" id="UP000006327">
    <property type="component" value="Unassembled WGS sequence"/>
</dbReference>
<dbReference type="Gene3D" id="3.10.20.30">
    <property type="match status" value="1"/>
</dbReference>
<dbReference type="InterPro" id="IPR012675">
    <property type="entry name" value="Beta-grasp_dom_sf"/>
</dbReference>
<accession>K6YHF7</accession>
<gene>
    <name evidence="1" type="primary">moaD</name>
    <name evidence="1" type="ORF">GARC_0626</name>
</gene>
<dbReference type="eggNOG" id="COG1977">
    <property type="taxonomic scope" value="Bacteria"/>
</dbReference>
<comment type="caution">
    <text evidence="1">The sequence shown here is derived from an EMBL/GenBank/DDBJ whole genome shotgun (WGS) entry which is preliminary data.</text>
</comment>
<protein>
    <submittedName>
        <fullName evidence="1">Molybdopterin synthase sulfur carrier subunit</fullName>
    </submittedName>
</protein>
<reference evidence="1 2" key="1">
    <citation type="journal article" date="2017" name="Antonie Van Leeuwenhoek">
        <title>Rhizobium rhizosphaerae sp. nov., a novel species isolated from rice rhizosphere.</title>
        <authorList>
            <person name="Zhao J.J."/>
            <person name="Zhang J."/>
            <person name="Zhang R.J."/>
            <person name="Zhang C.W."/>
            <person name="Yin H.Q."/>
            <person name="Zhang X.X."/>
        </authorList>
    </citation>
    <scope>NUCLEOTIDE SEQUENCE [LARGE SCALE GENOMIC DNA]</scope>
    <source>
        <strain evidence="1 2">BSs20135</strain>
    </source>
</reference>
<evidence type="ECO:0000313" key="1">
    <source>
        <dbReference type="EMBL" id="GAC17607.1"/>
    </source>
</evidence>
<keyword evidence="2" id="KW-1185">Reference proteome</keyword>
<dbReference type="CDD" id="cd00754">
    <property type="entry name" value="Ubl_MoaD"/>
    <property type="match status" value="1"/>
</dbReference>
<dbReference type="InterPro" id="IPR016155">
    <property type="entry name" value="Mopterin_synth/thiamin_S_b"/>
</dbReference>
<dbReference type="EMBL" id="BAEO01000008">
    <property type="protein sequence ID" value="GAC17607.1"/>
    <property type="molecule type" value="Genomic_DNA"/>
</dbReference>
<evidence type="ECO:0000313" key="2">
    <source>
        <dbReference type="Proteomes" id="UP000006327"/>
    </source>
</evidence>
<dbReference type="RefSeq" id="WP_007616554.1">
    <property type="nucleotide sequence ID" value="NZ_BAEO01000008.1"/>
</dbReference>
<organism evidence="1 2">
    <name type="scientific">Paraglaciecola arctica BSs20135</name>
    <dbReference type="NCBI Taxonomy" id="493475"/>
    <lineage>
        <taxon>Bacteria</taxon>
        <taxon>Pseudomonadati</taxon>
        <taxon>Pseudomonadota</taxon>
        <taxon>Gammaproteobacteria</taxon>
        <taxon>Alteromonadales</taxon>
        <taxon>Alteromonadaceae</taxon>
        <taxon>Paraglaciecola</taxon>
    </lineage>
</organism>
<dbReference type="STRING" id="493475.GARC_0626"/>
<dbReference type="InterPro" id="IPR003749">
    <property type="entry name" value="ThiS/MoaD-like"/>
</dbReference>
<dbReference type="Pfam" id="PF02597">
    <property type="entry name" value="ThiS"/>
    <property type="match status" value="1"/>
</dbReference>
<dbReference type="AlphaFoldDB" id="K6YHF7"/>
<name>K6YHF7_9ALTE</name>
<dbReference type="SUPFAM" id="SSF54285">
    <property type="entry name" value="MoaD/ThiS"/>
    <property type="match status" value="1"/>
</dbReference>
<sequence length="86" mass="9546">MLKILFFGQLKEVLKTEFLDIEFVYSGEQINSVAKLRSILQAKGDVWDEYLAYGKALVAVNQEMTNDDAVIGDADEIAFFPPVTGG</sequence>
<proteinExistence type="predicted"/>